<gene>
    <name evidence="1" type="ORF">NUW58_g274</name>
</gene>
<name>A0ACC1PPX6_9PEZI</name>
<reference evidence="1" key="1">
    <citation type="submission" date="2022-10" db="EMBL/GenBank/DDBJ databases">
        <title>Genome Sequence of Xylaria curta.</title>
        <authorList>
            <person name="Buettner E."/>
        </authorList>
    </citation>
    <scope>NUCLEOTIDE SEQUENCE</scope>
    <source>
        <strain evidence="1">Babe10</strain>
    </source>
</reference>
<evidence type="ECO:0000313" key="1">
    <source>
        <dbReference type="EMBL" id="KAJ2998558.1"/>
    </source>
</evidence>
<organism evidence="1 2">
    <name type="scientific">Xylaria curta</name>
    <dbReference type="NCBI Taxonomy" id="42375"/>
    <lineage>
        <taxon>Eukaryota</taxon>
        <taxon>Fungi</taxon>
        <taxon>Dikarya</taxon>
        <taxon>Ascomycota</taxon>
        <taxon>Pezizomycotina</taxon>
        <taxon>Sordariomycetes</taxon>
        <taxon>Xylariomycetidae</taxon>
        <taxon>Xylariales</taxon>
        <taxon>Xylariaceae</taxon>
        <taxon>Xylaria</taxon>
    </lineage>
</organism>
<keyword evidence="2" id="KW-1185">Reference proteome</keyword>
<evidence type="ECO:0000313" key="2">
    <source>
        <dbReference type="Proteomes" id="UP001143856"/>
    </source>
</evidence>
<proteinExistence type="predicted"/>
<accession>A0ACC1PPX6</accession>
<protein>
    <submittedName>
        <fullName evidence="1">Uncharacterized protein</fullName>
    </submittedName>
</protein>
<sequence>MDNSREPEGIDANIGIMASTQKQPMKRVITAARKEQNRLAQRAYRKKQKEQKRLQTQPATSCLRRLEPRPDNAEALSVSSAPSGSRRGTRSRGSRQTVDQSRSYQMDTEALVISAPGVEDLPVVDSQIAPNQVAPSSASEGDIFDVLPALITTASFDERDVYPQALINIALGTSGSLEENSTTVFRACLSNAFCIGLDIAELMYCQRPCMSPFYRPTARMDEDPAMLLAVSSHESLPASLKPTLAQIFIPHHASLDLIPLPRLRDRAILMCAALPHTFSLWEMKLDIYTRNALVCHSRSTSDGSISQPWDRRSWRAAPWFINKWKMVIDTDEVKASLSMPGLPGLWM</sequence>
<dbReference type="EMBL" id="JAPDGR010000023">
    <property type="protein sequence ID" value="KAJ2998558.1"/>
    <property type="molecule type" value="Genomic_DNA"/>
</dbReference>
<comment type="caution">
    <text evidence="1">The sequence shown here is derived from an EMBL/GenBank/DDBJ whole genome shotgun (WGS) entry which is preliminary data.</text>
</comment>
<dbReference type="Proteomes" id="UP001143856">
    <property type="component" value="Unassembled WGS sequence"/>
</dbReference>